<dbReference type="Proteomes" id="UP000031433">
    <property type="component" value="Unassembled WGS sequence"/>
</dbReference>
<comment type="caution">
    <text evidence="1">The sequence shown here is derived from an EMBL/GenBank/DDBJ whole genome shotgun (WGS) entry which is preliminary data.</text>
</comment>
<evidence type="ECO:0000313" key="2">
    <source>
        <dbReference type="Proteomes" id="UP000031433"/>
    </source>
</evidence>
<protein>
    <submittedName>
        <fullName evidence="1">DNA repair protein</fullName>
    </submittedName>
</protein>
<dbReference type="RefSeq" id="WP_039646175.1">
    <property type="nucleotide sequence ID" value="NZ_JXBL01000001.1"/>
</dbReference>
<dbReference type="InterPro" id="IPR007438">
    <property type="entry name" value="DUF488"/>
</dbReference>
<dbReference type="Pfam" id="PF04343">
    <property type="entry name" value="DUF488"/>
    <property type="match status" value="1"/>
</dbReference>
<gene>
    <name evidence="1" type="ORF">SE37_10620</name>
</gene>
<proteinExistence type="predicted"/>
<reference evidence="1 2" key="1">
    <citation type="submission" date="2015-01" db="EMBL/GenBank/DDBJ databases">
        <title>Genome sequence of the anaerobic bacterium Geobacter soli GSS01, a dissimilatory Fe(III) reducer from soil.</title>
        <authorList>
            <person name="Yang G."/>
            <person name="Zhou S."/>
        </authorList>
    </citation>
    <scope>NUCLEOTIDE SEQUENCE [LARGE SCALE GENOMIC DNA]</scope>
    <source>
        <strain evidence="1 2">GSS01</strain>
    </source>
</reference>
<accession>A0A0C1U5Q7</accession>
<dbReference type="InterPro" id="IPR014519">
    <property type="entry name" value="UCP024492"/>
</dbReference>
<organism evidence="1 2">
    <name type="scientific">Geobacter soli</name>
    <dbReference type="NCBI Taxonomy" id="1510391"/>
    <lineage>
        <taxon>Bacteria</taxon>
        <taxon>Pseudomonadati</taxon>
        <taxon>Thermodesulfobacteriota</taxon>
        <taxon>Desulfuromonadia</taxon>
        <taxon>Geobacterales</taxon>
        <taxon>Geobacteraceae</taxon>
        <taxon>Geobacter</taxon>
    </lineage>
</organism>
<dbReference type="PANTHER" id="PTHR39337">
    <property type="entry name" value="BLR5642 PROTEIN"/>
    <property type="match status" value="1"/>
</dbReference>
<evidence type="ECO:0000313" key="1">
    <source>
        <dbReference type="EMBL" id="KIE43055.1"/>
    </source>
</evidence>
<name>A0A0C1U5Q7_9BACT</name>
<dbReference type="EMBL" id="JXBL01000001">
    <property type="protein sequence ID" value="KIE43055.1"/>
    <property type="molecule type" value="Genomic_DNA"/>
</dbReference>
<dbReference type="PIRSF" id="PIRSF024492">
    <property type="entry name" value="UCP024492"/>
    <property type="match status" value="1"/>
</dbReference>
<keyword evidence="2" id="KW-1185">Reference proteome</keyword>
<dbReference type="AlphaFoldDB" id="A0A0C1U5Q7"/>
<sequence length="182" mass="20465">MDIATESPPLTIYTVGHSTRSLEQFAGLLRVHGIRQLVDVRTIPRSRHNPQFNRDTLSAYLRNRRIGYRHMKELGGLRHPRADSPNMGWHNASFRGFADYMQTPQFAAALEKLVALSRRKATAIMCAEAVPWRCHRSLIGDALVIRGVEVMNIMGRGSATQHSLTAMAAVEGMRITYPPEQD</sequence>
<dbReference type="PANTHER" id="PTHR39337:SF1">
    <property type="entry name" value="BLR5642 PROTEIN"/>
    <property type="match status" value="1"/>
</dbReference>